<evidence type="ECO:0000259" key="9">
    <source>
        <dbReference type="Pfam" id="PF02803"/>
    </source>
</evidence>
<feature type="domain" description="Thiolase N-terminal" evidence="8">
    <location>
        <begin position="6"/>
        <end position="264"/>
    </location>
</feature>
<dbReference type="Pfam" id="PF02803">
    <property type="entry name" value="Thiolase_C"/>
    <property type="match status" value="1"/>
</dbReference>
<keyword evidence="11" id="KW-1185">Reference proteome</keyword>
<accession>A0ABN2GSH7</accession>
<dbReference type="PIRSF" id="PIRSF000429">
    <property type="entry name" value="Ac-CoA_Ac_transf"/>
    <property type="match status" value="1"/>
</dbReference>
<dbReference type="CDD" id="cd00751">
    <property type="entry name" value="thiolase"/>
    <property type="match status" value="1"/>
</dbReference>
<evidence type="ECO:0000313" key="10">
    <source>
        <dbReference type="EMBL" id="GAA1676118.1"/>
    </source>
</evidence>
<dbReference type="InterPro" id="IPR016039">
    <property type="entry name" value="Thiolase-like"/>
</dbReference>
<name>A0ABN2GSH7_9MICO</name>
<proteinExistence type="inferred from homology"/>
<dbReference type="RefSeq" id="WP_344054145.1">
    <property type="nucleotide sequence ID" value="NZ_BAAAPK010000001.1"/>
</dbReference>
<evidence type="ECO:0000256" key="7">
    <source>
        <dbReference type="RuleBase" id="RU003557"/>
    </source>
</evidence>
<protein>
    <recommendedName>
        <fullName evidence="6">Probable acetyl-CoA acetyltransferase</fullName>
        <ecNumber evidence="2">2.3.1.9</ecNumber>
    </recommendedName>
    <alternativeName>
        <fullName evidence="5">Acetoacetyl-CoA thiolase</fullName>
    </alternativeName>
</protein>
<organism evidence="10 11">
    <name type="scientific">Microbacterium lacus</name>
    <dbReference type="NCBI Taxonomy" id="415217"/>
    <lineage>
        <taxon>Bacteria</taxon>
        <taxon>Bacillati</taxon>
        <taxon>Actinomycetota</taxon>
        <taxon>Actinomycetes</taxon>
        <taxon>Micrococcales</taxon>
        <taxon>Microbacteriaceae</taxon>
        <taxon>Microbacterium</taxon>
    </lineage>
</organism>
<reference evidence="10 11" key="1">
    <citation type="journal article" date="2019" name="Int. J. Syst. Evol. Microbiol.">
        <title>The Global Catalogue of Microorganisms (GCM) 10K type strain sequencing project: providing services to taxonomists for standard genome sequencing and annotation.</title>
        <authorList>
            <consortium name="The Broad Institute Genomics Platform"/>
            <consortium name="The Broad Institute Genome Sequencing Center for Infectious Disease"/>
            <person name="Wu L."/>
            <person name="Ma J."/>
        </authorList>
    </citation>
    <scope>NUCLEOTIDE SEQUENCE [LARGE SCALE GENOMIC DNA]</scope>
    <source>
        <strain evidence="10 11">JCM 15575</strain>
    </source>
</reference>
<keyword evidence="4 7" id="KW-0012">Acyltransferase</keyword>
<dbReference type="InterPro" id="IPR020610">
    <property type="entry name" value="Thiolase_AS"/>
</dbReference>
<dbReference type="Gene3D" id="3.40.47.10">
    <property type="match status" value="2"/>
</dbReference>
<feature type="domain" description="Thiolase C-terminal" evidence="9">
    <location>
        <begin position="274"/>
        <end position="393"/>
    </location>
</feature>
<dbReference type="Proteomes" id="UP001500596">
    <property type="component" value="Unassembled WGS sequence"/>
</dbReference>
<evidence type="ECO:0000313" key="11">
    <source>
        <dbReference type="Proteomes" id="UP001500596"/>
    </source>
</evidence>
<dbReference type="PROSITE" id="PS00099">
    <property type="entry name" value="THIOLASE_3"/>
    <property type="match status" value="1"/>
</dbReference>
<evidence type="ECO:0000259" key="8">
    <source>
        <dbReference type="Pfam" id="PF00108"/>
    </source>
</evidence>
<dbReference type="EMBL" id="BAAAPK010000001">
    <property type="protein sequence ID" value="GAA1676118.1"/>
    <property type="molecule type" value="Genomic_DNA"/>
</dbReference>
<dbReference type="InterPro" id="IPR020615">
    <property type="entry name" value="Thiolase_acyl_enz_int_AS"/>
</dbReference>
<dbReference type="InterPro" id="IPR020613">
    <property type="entry name" value="Thiolase_CS"/>
</dbReference>
<dbReference type="PANTHER" id="PTHR18919">
    <property type="entry name" value="ACETYL-COA C-ACYLTRANSFERASE"/>
    <property type="match status" value="1"/>
</dbReference>
<dbReference type="InterPro" id="IPR002155">
    <property type="entry name" value="Thiolase"/>
</dbReference>
<dbReference type="PROSITE" id="PS00098">
    <property type="entry name" value="THIOLASE_1"/>
    <property type="match status" value="1"/>
</dbReference>
<dbReference type="PANTHER" id="PTHR18919:SF107">
    <property type="entry name" value="ACETYL-COA ACETYLTRANSFERASE, CYTOSOLIC"/>
    <property type="match status" value="1"/>
</dbReference>
<dbReference type="PROSITE" id="PS00737">
    <property type="entry name" value="THIOLASE_2"/>
    <property type="match status" value="1"/>
</dbReference>
<dbReference type="SUPFAM" id="SSF53901">
    <property type="entry name" value="Thiolase-like"/>
    <property type="match status" value="2"/>
</dbReference>
<evidence type="ECO:0000256" key="4">
    <source>
        <dbReference type="ARBA" id="ARBA00023315"/>
    </source>
</evidence>
<dbReference type="InterPro" id="IPR020616">
    <property type="entry name" value="Thiolase_N"/>
</dbReference>
<dbReference type="InterPro" id="IPR020617">
    <property type="entry name" value="Thiolase_C"/>
</dbReference>
<evidence type="ECO:0000256" key="2">
    <source>
        <dbReference type="ARBA" id="ARBA00012705"/>
    </source>
</evidence>
<gene>
    <name evidence="10" type="ORF">GCM10009807_20180</name>
</gene>
<keyword evidence="3 7" id="KW-0808">Transferase</keyword>
<evidence type="ECO:0000256" key="6">
    <source>
        <dbReference type="ARBA" id="ARBA00040529"/>
    </source>
</evidence>
<comment type="similarity">
    <text evidence="1 7">Belongs to the thiolase-like superfamily. Thiolase family.</text>
</comment>
<dbReference type="EC" id="2.3.1.9" evidence="2"/>
<dbReference type="NCBIfam" id="TIGR01930">
    <property type="entry name" value="AcCoA-C-Actrans"/>
    <property type="match status" value="1"/>
</dbReference>
<comment type="caution">
    <text evidence="10">The sequence shown here is derived from an EMBL/GenBank/DDBJ whole genome shotgun (WGS) entry which is preliminary data.</text>
</comment>
<dbReference type="Pfam" id="PF00108">
    <property type="entry name" value="Thiolase_N"/>
    <property type="match status" value="1"/>
</dbReference>
<evidence type="ECO:0000256" key="5">
    <source>
        <dbReference type="ARBA" id="ARBA00030755"/>
    </source>
</evidence>
<sequence>MTTEDIVIVAAARTPQGRLKGQLSSFTAPQLGSLAIAGALARGGVPVDAVDAVLVGQVLPAGSGQNAARQAAIGAGIPWSVHAASINKVCLSGLTAIIDGARMIRTGDATVVVAAGMESMTRAPHLLMGSREGWQYGTVEVLDHMAFDGLTDAYDKVSMGLSTEQLNDRYGLTRADQDAVAARSHQRAAAAYEAGLFETEIVPVEVPQRKGDPLMLTRDEGIRPETTTDTLAGLRSAFAQGGSITAGNSSPISDGASAVVLTTRSHADENGWEVLAVIGASGQVAGPDNSLHAQPARAIEKALGKQGITASDLDVVEINEAFGAVVAQSQRELGLSDDVVNIHGGGIAIGHPIGASGNRLVVHAVHELVRRGSGTAAVALCGGGGQGDALILTR</sequence>
<evidence type="ECO:0000256" key="3">
    <source>
        <dbReference type="ARBA" id="ARBA00022679"/>
    </source>
</evidence>
<evidence type="ECO:0000256" key="1">
    <source>
        <dbReference type="ARBA" id="ARBA00010982"/>
    </source>
</evidence>